<sequence length="64" mass="7384">MNEPLGSRKETHSNKKELPARANYHKNKRTRNKNRRLLSLPQFLFGLFFLLVGTALVMAGVILF</sequence>
<evidence type="ECO:0000256" key="1">
    <source>
        <dbReference type="SAM" id="MobiDB-lite"/>
    </source>
</evidence>
<keyword evidence="4" id="KW-1185">Reference proteome</keyword>
<proteinExistence type="predicted"/>
<keyword evidence="2" id="KW-0812">Transmembrane</keyword>
<protein>
    <submittedName>
        <fullName evidence="3">Cell division septal protein FtsQ</fullName>
    </submittedName>
</protein>
<dbReference type="GO" id="GO:0051301">
    <property type="term" value="P:cell division"/>
    <property type="evidence" value="ECO:0007669"/>
    <property type="project" value="UniProtKB-KW"/>
</dbReference>
<reference evidence="3" key="1">
    <citation type="submission" date="2021-01" db="EMBL/GenBank/DDBJ databases">
        <title>Genomic Encyclopedia of Type Strains, Phase IV (KMG-IV): sequencing the most valuable type-strain genomes for metagenomic binning, comparative biology and taxonomic classification.</title>
        <authorList>
            <person name="Goeker M."/>
        </authorList>
    </citation>
    <scope>NUCLEOTIDE SEQUENCE</scope>
    <source>
        <strain evidence="3">DSM 21943</strain>
    </source>
</reference>
<evidence type="ECO:0000256" key="2">
    <source>
        <dbReference type="SAM" id="Phobius"/>
    </source>
</evidence>
<name>A0ABS2SRX1_9BACI</name>
<keyword evidence="3" id="KW-0131">Cell cycle</keyword>
<evidence type="ECO:0000313" key="3">
    <source>
        <dbReference type="EMBL" id="MBM7838273.1"/>
    </source>
</evidence>
<feature type="compositionally biased region" description="Basic and acidic residues" evidence="1">
    <location>
        <begin position="1"/>
        <end position="19"/>
    </location>
</feature>
<organism evidence="3 4">
    <name type="scientific">Shouchella xiaoxiensis</name>
    <dbReference type="NCBI Taxonomy" id="766895"/>
    <lineage>
        <taxon>Bacteria</taxon>
        <taxon>Bacillati</taxon>
        <taxon>Bacillota</taxon>
        <taxon>Bacilli</taxon>
        <taxon>Bacillales</taxon>
        <taxon>Bacillaceae</taxon>
        <taxon>Shouchella</taxon>
    </lineage>
</organism>
<comment type="caution">
    <text evidence="3">The sequence shown here is derived from an EMBL/GenBank/DDBJ whole genome shotgun (WGS) entry which is preliminary data.</text>
</comment>
<dbReference type="RefSeq" id="WP_204465405.1">
    <property type="nucleotide sequence ID" value="NZ_JAFBCV010000003.1"/>
</dbReference>
<gene>
    <name evidence="3" type="ORF">JOC54_001504</name>
</gene>
<feature type="region of interest" description="Disordered" evidence="1">
    <location>
        <begin position="1"/>
        <end position="30"/>
    </location>
</feature>
<keyword evidence="3" id="KW-0132">Cell division</keyword>
<keyword evidence="2" id="KW-0472">Membrane</keyword>
<dbReference type="Proteomes" id="UP001179280">
    <property type="component" value="Unassembled WGS sequence"/>
</dbReference>
<keyword evidence="2" id="KW-1133">Transmembrane helix</keyword>
<accession>A0ABS2SRX1</accession>
<feature type="transmembrane region" description="Helical" evidence="2">
    <location>
        <begin position="37"/>
        <end position="63"/>
    </location>
</feature>
<evidence type="ECO:0000313" key="4">
    <source>
        <dbReference type="Proteomes" id="UP001179280"/>
    </source>
</evidence>
<dbReference type="EMBL" id="JAFBCV010000003">
    <property type="protein sequence ID" value="MBM7838273.1"/>
    <property type="molecule type" value="Genomic_DNA"/>
</dbReference>